<evidence type="ECO:0000256" key="2">
    <source>
        <dbReference type="ARBA" id="ARBA00010869"/>
    </source>
</evidence>
<evidence type="ECO:0000259" key="5">
    <source>
        <dbReference type="Pfam" id="PF00291"/>
    </source>
</evidence>
<dbReference type="NCBIfam" id="TIGR02991">
    <property type="entry name" value="ectoine_eutB"/>
    <property type="match status" value="1"/>
</dbReference>
<comment type="similarity">
    <text evidence="2">Belongs to the serine/threonine dehydratase family.</text>
</comment>
<dbReference type="Proteomes" id="UP000004386">
    <property type="component" value="Unassembled WGS sequence"/>
</dbReference>
<evidence type="ECO:0000256" key="3">
    <source>
        <dbReference type="ARBA" id="ARBA00022898"/>
    </source>
</evidence>
<dbReference type="AlphaFoldDB" id="C4WPH0"/>
<dbReference type="Gene3D" id="3.40.50.1100">
    <property type="match status" value="2"/>
</dbReference>
<evidence type="ECO:0000256" key="4">
    <source>
        <dbReference type="ARBA" id="ARBA00023239"/>
    </source>
</evidence>
<name>C4WPH0_9HYPH</name>
<dbReference type="PANTHER" id="PTHR48078:SF6">
    <property type="entry name" value="L-THREONINE DEHYDRATASE CATABOLIC TDCB"/>
    <property type="match status" value="1"/>
</dbReference>
<dbReference type="InterPro" id="IPR036052">
    <property type="entry name" value="TrpB-like_PALP_sf"/>
</dbReference>
<dbReference type="InterPro" id="IPR050147">
    <property type="entry name" value="Ser/Thr_Dehydratase"/>
</dbReference>
<dbReference type="InterPro" id="IPR014333">
    <property type="entry name" value="Ectoine_EutB"/>
</dbReference>
<dbReference type="GO" id="GO:0004794">
    <property type="term" value="F:threonine deaminase activity"/>
    <property type="evidence" value="ECO:0007669"/>
    <property type="project" value="TreeGrafter"/>
</dbReference>
<dbReference type="FunFam" id="3.40.50.1100:FF:000005">
    <property type="entry name" value="Threonine dehydratase catabolic"/>
    <property type="match status" value="1"/>
</dbReference>
<evidence type="ECO:0000313" key="7">
    <source>
        <dbReference type="Proteomes" id="UP000004386"/>
    </source>
</evidence>
<dbReference type="CDD" id="cd01562">
    <property type="entry name" value="Thr-dehyd"/>
    <property type="match status" value="1"/>
</dbReference>
<dbReference type="PROSITE" id="PS00165">
    <property type="entry name" value="DEHYDRATASE_SER_THR"/>
    <property type="match status" value="1"/>
</dbReference>
<dbReference type="GO" id="GO:0009097">
    <property type="term" value="P:isoleucine biosynthetic process"/>
    <property type="evidence" value="ECO:0007669"/>
    <property type="project" value="TreeGrafter"/>
</dbReference>
<proteinExistence type="inferred from homology"/>
<dbReference type="GO" id="GO:0006565">
    <property type="term" value="P:L-serine catabolic process"/>
    <property type="evidence" value="ECO:0007669"/>
    <property type="project" value="TreeGrafter"/>
</dbReference>
<dbReference type="GO" id="GO:0003941">
    <property type="term" value="F:L-serine ammonia-lyase activity"/>
    <property type="evidence" value="ECO:0007669"/>
    <property type="project" value="TreeGrafter"/>
</dbReference>
<dbReference type="HOGENOM" id="CLU_021152_4_2_5"/>
<dbReference type="NCBIfam" id="NF005680">
    <property type="entry name" value="PRK07476.1"/>
    <property type="match status" value="1"/>
</dbReference>
<dbReference type="SUPFAM" id="SSF53686">
    <property type="entry name" value="Tryptophan synthase beta subunit-like PLP-dependent enzymes"/>
    <property type="match status" value="1"/>
</dbReference>
<dbReference type="EMBL" id="ACQA01000002">
    <property type="protein sequence ID" value="EEQ93402.1"/>
    <property type="molecule type" value="Genomic_DNA"/>
</dbReference>
<gene>
    <name evidence="6" type="primary">eutB</name>
    <name evidence="6" type="ORF">OINT_2000553</name>
</gene>
<sequence length="376" mass="39949">MGNEDADIRFRTRCIIAPFVRSSIAAFDGVQHCIPCRHDAMRGSAVPRVTNETIDLEVIEAARDRLKSLVAKTPLTRSEHLSELTGTSAYLKLENRQTTGSFKLRGATNAVLCLSSDDRRRGLVTASTGNHGRAVAHAASEQGLIATVCLSSLVPRNKVDAIRNLGADVRIVGKSQDDAMDEVARLAREEGMNVIPPFDDRRIIAGQGTIGLEILDEQPDIETVIVPLSGGGLAAGIAAAVKARRPHCRIIGVSMSRGAAMDASLKAGRPVNVEELETLADSLGGGIGLDNHWTFKMCRSLLDEVVLLDEEEIAAGIRHAATREGEIVEGAAAVGIGALLSGKIKPTGPAAVVISGGNIDPEQHRAIVEDRYRRAG</sequence>
<accession>C4WPH0</accession>
<dbReference type="GO" id="GO:0030170">
    <property type="term" value="F:pyridoxal phosphate binding"/>
    <property type="evidence" value="ECO:0007669"/>
    <property type="project" value="InterPro"/>
</dbReference>
<dbReference type="InterPro" id="IPR000634">
    <property type="entry name" value="Ser/Thr_deHydtase_PyrdxlP-BS"/>
</dbReference>
<dbReference type="GO" id="GO:0006567">
    <property type="term" value="P:L-threonine catabolic process"/>
    <property type="evidence" value="ECO:0007669"/>
    <property type="project" value="TreeGrafter"/>
</dbReference>
<protein>
    <submittedName>
        <fullName evidence="6">Ectoine utilization protein EutB</fullName>
    </submittedName>
</protein>
<comment type="caution">
    <text evidence="6">The sequence shown here is derived from an EMBL/GenBank/DDBJ whole genome shotgun (WGS) entry which is preliminary data.</text>
</comment>
<dbReference type="PANTHER" id="PTHR48078">
    <property type="entry name" value="THREONINE DEHYDRATASE, MITOCHONDRIAL-RELATED"/>
    <property type="match status" value="1"/>
</dbReference>
<evidence type="ECO:0000313" key="6">
    <source>
        <dbReference type="EMBL" id="EEQ93402.1"/>
    </source>
</evidence>
<comment type="cofactor">
    <cofactor evidence="1">
        <name>pyridoxal 5'-phosphate</name>
        <dbReference type="ChEBI" id="CHEBI:597326"/>
    </cofactor>
</comment>
<feature type="domain" description="Tryptophan synthase beta chain-like PALP" evidence="5">
    <location>
        <begin position="69"/>
        <end position="356"/>
    </location>
</feature>
<keyword evidence="3" id="KW-0663">Pyridoxal phosphate</keyword>
<dbReference type="InterPro" id="IPR001926">
    <property type="entry name" value="TrpB-like_PALP"/>
</dbReference>
<keyword evidence="4" id="KW-0456">Lyase</keyword>
<evidence type="ECO:0000256" key="1">
    <source>
        <dbReference type="ARBA" id="ARBA00001933"/>
    </source>
</evidence>
<organism evidence="6 7">
    <name type="scientific">Brucella intermedia LMG 3301</name>
    <dbReference type="NCBI Taxonomy" id="641118"/>
    <lineage>
        <taxon>Bacteria</taxon>
        <taxon>Pseudomonadati</taxon>
        <taxon>Pseudomonadota</taxon>
        <taxon>Alphaproteobacteria</taxon>
        <taxon>Hyphomicrobiales</taxon>
        <taxon>Brucellaceae</taxon>
        <taxon>Brucella/Ochrobactrum group</taxon>
        <taxon>Brucella</taxon>
    </lineage>
</organism>
<reference evidence="6 7" key="1">
    <citation type="submission" date="2009-05" db="EMBL/GenBank/DDBJ databases">
        <authorList>
            <person name="Setubal J.C."/>
            <person name="Boyle S."/>
            <person name="Crasta O.R."/>
            <person name="Gillespie J.J."/>
            <person name="Kenyon R.W."/>
            <person name="Lu J."/>
            <person name="Mane S."/>
            <person name="Nagrani S."/>
            <person name="Shallom J.M."/>
            <person name="Shallom S."/>
            <person name="Shukla M."/>
            <person name="Snyder E.E."/>
            <person name="Sobral B.W."/>
            <person name="Wattam A.R."/>
            <person name="Will R."/>
            <person name="Williams K."/>
            <person name="Yoo H."/>
            <person name="Munk C."/>
            <person name="Tapia R."/>
            <person name="Green L."/>
            <person name="Rogers Y."/>
            <person name="Detter J.C."/>
            <person name="Bruce D."/>
            <person name="Brettin T.S."/>
            <person name="Tsolis R."/>
        </authorList>
    </citation>
    <scope>NUCLEOTIDE SEQUENCE [LARGE SCALE GENOMIC DNA]</scope>
    <source>
        <strain evidence="6 7">LMG 3301</strain>
    </source>
</reference>
<dbReference type="Pfam" id="PF00291">
    <property type="entry name" value="PALP"/>
    <property type="match status" value="1"/>
</dbReference>